<dbReference type="Pfam" id="PF04116">
    <property type="entry name" value="FA_hydroxylase"/>
    <property type="match status" value="1"/>
</dbReference>
<dbReference type="EMBL" id="MU006096">
    <property type="protein sequence ID" value="KAF2838934.1"/>
    <property type="molecule type" value="Genomic_DNA"/>
</dbReference>
<dbReference type="Proteomes" id="UP000799429">
    <property type="component" value="Unassembled WGS sequence"/>
</dbReference>
<keyword evidence="3 5" id="KW-1133">Transmembrane helix</keyword>
<feature type="transmembrane region" description="Helical" evidence="5">
    <location>
        <begin position="237"/>
        <end position="256"/>
    </location>
</feature>
<dbReference type="OrthoDB" id="408954at2759"/>
<feature type="transmembrane region" description="Helical" evidence="5">
    <location>
        <begin position="211"/>
        <end position="231"/>
    </location>
</feature>
<feature type="transmembrane region" description="Helical" evidence="5">
    <location>
        <begin position="102"/>
        <end position="124"/>
    </location>
</feature>
<keyword evidence="8" id="KW-1185">Reference proteome</keyword>
<reference evidence="7" key="1">
    <citation type="journal article" date="2020" name="Stud. Mycol.">
        <title>101 Dothideomycetes genomes: a test case for predicting lifestyles and emergence of pathogens.</title>
        <authorList>
            <person name="Haridas S."/>
            <person name="Albert R."/>
            <person name="Binder M."/>
            <person name="Bloem J."/>
            <person name="Labutti K."/>
            <person name="Salamov A."/>
            <person name="Andreopoulos B."/>
            <person name="Baker S."/>
            <person name="Barry K."/>
            <person name="Bills G."/>
            <person name="Bluhm B."/>
            <person name="Cannon C."/>
            <person name="Castanera R."/>
            <person name="Culley D."/>
            <person name="Daum C."/>
            <person name="Ezra D."/>
            <person name="Gonzalez J."/>
            <person name="Henrissat B."/>
            <person name="Kuo A."/>
            <person name="Liang C."/>
            <person name="Lipzen A."/>
            <person name="Lutzoni F."/>
            <person name="Magnuson J."/>
            <person name="Mondo S."/>
            <person name="Nolan M."/>
            <person name="Ohm R."/>
            <person name="Pangilinan J."/>
            <person name="Park H.-J."/>
            <person name="Ramirez L."/>
            <person name="Alfaro M."/>
            <person name="Sun H."/>
            <person name="Tritt A."/>
            <person name="Yoshinaga Y."/>
            <person name="Zwiers L.-H."/>
            <person name="Turgeon B."/>
            <person name="Goodwin S."/>
            <person name="Spatafora J."/>
            <person name="Crous P."/>
            <person name="Grigoriev I."/>
        </authorList>
    </citation>
    <scope>NUCLEOTIDE SEQUENCE</scope>
    <source>
        <strain evidence="7">CBS 101060</strain>
    </source>
</reference>
<feature type="non-terminal residue" evidence="7">
    <location>
        <position position="1"/>
    </location>
</feature>
<comment type="caution">
    <text evidence="7">The sequence shown here is derived from an EMBL/GenBank/DDBJ whole genome shotgun (WGS) entry which is preliminary data.</text>
</comment>
<sequence>TMLDTILSLPLLSFFALPALSSWSTSLNLLFFYMTWSTLVLSHPPLRVEIYGTLFIRVLFYLVPSLLFLALDTLIPSLAATLKAQEDYALPGRLGRKKLMRVVGWSIFNVLMGVAIQTGLELFVTQVLQWRSVLKVTTTLPVPWGIFKDLVKGFIVRGTLQYYLHRYILHGSSSQVARLHQSWQHSIRVPFALVANYDHPLPWLLQHYVPLYMPALLFRFHILTFQLMLALVSLEEAFTYSGYAVLPSTIMLSGMARRRDRHFMSQGKGNYGAVGVLDWVCGTTTGDDVMDDVMEEMDKHNVQERAGRAVEGAGDAINNATDRWGGRNRKGRGRK</sequence>
<keyword evidence="2 5" id="KW-0812">Transmembrane</keyword>
<accession>A0A9P4VSV0</accession>
<dbReference type="InterPro" id="IPR006694">
    <property type="entry name" value="Fatty_acid_hydroxylase"/>
</dbReference>
<protein>
    <recommendedName>
        <fullName evidence="6">Fatty acid hydroxylase domain-containing protein</fullName>
    </recommendedName>
</protein>
<dbReference type="PANTHER" id="PTHR11863">
    <property type="entry name" value="STEROL DESATURASE"/>
    <property type="match status" value="1"/>
</dbReference>
<evidence type="ECO:0000256" key="3">
    <source>
        <dbReference type="ARBA" id="ARBA00022989"/>
    </source>
</evidence>
<evidence type="ECO:0000313" key="8">
    <source>
        <dbReference type="Proteomes" id="UP000799429"/>
    </source>
</evidence>
<feature type="transmembrane region" description="Helical" evidence="5">
    <location>
        <begin position="58"/>
        <end position="82"/>
    </location>
</feature>
<dbReference type="GO" id="GO:0016020">
    <property type="term" value="C:membrane"/>
    <property type="evidence" value="ECO:0007669"/>
    <property type="project" value="UniProtKB-SubCell"/>
</dbReference>
<dbReference type="GO" id="GO:0008610">
    <property type="term" value="P:lipid biosynthetic process"/>
    <property type="evidence" value="ECO:0007669"/>
    <property type="project" value="InterPro"/>
</dbReference>
<evidence type="ECO:0000256" key="5">
    <source>
        <dbReference type="SAM" id="Phobius"/>
    </source>
</evidence>
<evidence type="ECO:0000259" key="6">
    <source>
        <dbReference type="Pfam" id="PF04116"/>
    </source>
</evidence>
<organism evidence="7 8">
    <name type="scientific">Patellaria atrata CBS 101060</name>
    <dbReference type="NCBI Taxonomy" id="1346257"/>
    <lineage>
        <taxon>Eukaryota</taxon>
        <taxon>Fungi</taxon>
        <taxon>Dikarya</taxon>
        <taxon>Ascomycota</taxon>
        <taxon>Pezizomycotina</taxon>
        <taxon>Dothideomycetes</taxon>
        <taxon>Dothideomycetes incertae sedis</taxon>
        <taxon>Patellariales</taxon>
        <taxon>Patellariaceae</taxon>
        <taxon>Patellaria</taxon>
    </lineage>
</organism>
<feature type="domain" description="Fatty acid hydroxylase" evidence="6">
    <location>
        <begin position="151"/>
        <end position="283"/>
    </location>
</feature>
<name>A0A9P4VSV0_9PEZI</name>
<gene>
    <name evidence="7" type="ORF">M501DRAFT_934936</name>
</gene>
<evidence type="ECO:0000256" key="2">
    <source>
        <dbReference type="ARBA" id="ARBA00022692"/>
    </source>
</evidence>
<evidence type="ECO:0000256" key="1">
    <source>
        <dbReference type="ARBA" id="ARBA00004370"/>
    </source>
</evidence>
<dbReference type="GO" id="GO:0016491">
    <property type="term" value="F:oxidoreductase activity"/>
    <property type="evidence" value="ECO:0007669"/>
    <property type="project" value="InterPro"/>
</dbReference>
<proteinExistence type="predicted"/>
<dbReference type="GO" id="GO:0005506">
    <property type="term" value="F:iron ion binding"/>
    <property type="evidence" value="ECO:0007669"/>
    <property type="project" value="InterPro"/>
</dbReference>
<keyword evidence="4 5" id="KW-0472">Membrane</keyword>
<comment type="subcellular location">
    <subcellularLocation>
        <location evidence="1">Membrane</location>
    </subcellularLocation>
</comment>
<dbReference type="AlphaFoldDB" id="A0A9P4VSV0"/>
<evidence type="ECO:0000313" key="7">
    <source>
        <dbReference type="EMBL" id="KAF2838934.1"/>
    </source>
</evidence>
<dbReference type="InterPro" id="IPR050307">
    <property type="entry name" value="Sterol_Desaturase_Related"/>
</dbReference>
<evidence type="ECO:0000256" key="4">
    <source>
        <dbReference type="ARBA" id="ARBA00023136"/>
    </source>
</evidence>